<dbReference type="OrthoDB" id="2172970at2"/>
<name>A0A1T4LFQ2_9ENTE</name>
<sequence length="540" mass="65445">MFELLENKEIIKLLMLETMQLYAVKEADIHFFERYLEDILRQFHIKMKSSRSILRYMEEISEDIQTLGLYEKIPVQLRGNALFVDLEHPMQISFLYASYLQSTIKFLLSYQTLKDNRRSLMKIRSWIETLEFENFAKHSLKSSEITLMEKRKEINLKINSRKFEINNKFTLEGNEIQIRIFLYELFHRSFCPYQMRDFMKFDNRWLYSFAKKTEILLKDFLQRTTEIFHPFSESQYLSFFAMFNISMLRAREGHFLPKRIEHRFLRLPEEFSEEMERVYHILFSYFCAEGVEKKIAEQEVRMLMNFLFIANFPRRDTTQDWLNPTFRQQLDRIWEKFVERFEENFLLPDEIKQILKTPFSLAVARYMRFEGFYIKQPLLIEEYEKNYPIAVKAVELLADIMKKYSQENRQTYDFSTQFDNIFFNQMIYPFIYGFYGKQECIHFPATKLLPKINVCVDMADNIMKNEVIRDTLSLHSGVHFHFQEIPDETTDFIITNVAPIKKETAIIFEWRFNVSEAMYQSFFKLALKLQKNRLEETAQH</sequence>
<reference evidence="1 2" key="1">
    <citation type="submission" date="2017-02" db="EMBL/GenBank/DDBJ databases">
        <authorList>
            <person name="Peterson S.W."/>
        </authorList>
    </citation>
    <scope>NUCLEOTIDE SEQUENCE [LARGE SCALE GENOMIC DNA]</scope>
    <source>
        <strain evidence="1 2">ATCC BAA-1030</strain>
    </source>
</reference>
<evidence type="ECO:0000313" key="1">
    <source>
        <dbReference type="EMBL" id="SJZ53461.1"/>
    </source>
</evidence>
<organism evidence="1 2">
    <name type="scientific">Pilibacter termitis</name>
    <dbReference type="NCBI Taxonomy" id="263852"/>
    <lineage>
        <taxon>Bacteria</taxon>
        <taxon>Bacillati</taxon>
        <taxon>Bacillota</taxon>
        <taxon>Bacilli</taxon>
        <taxon>Lactobacillales</taxon>
        <taxon>Enterococcaceae</taxon>
        <taxon>Pilibacter</taxon>
    </lineage>
</organism>
<keyword evidence="2" id="KW-1185">Reference proteome</keyword>
<accession>A0A1T4LFQ2</accession>
<dbReference type="EMBL" id="FUXI01000005">
    <property type="protein sequence ID" value="SJZ53461.1"/>
    <property type="molecule type" value="Genomic_DNA"/>
</dbReference>
<gene>
    <name evidence="1" type="ORF">SAMN02745116_00665</name>
</gene>
<evidence type="ECO:0008006" key="3">
    <source>
        <dbReference type="Google" id="ProtNLM"/>
    </source>
</evidence>
<evidence type="ECO:0000313" key="2">
    <source>
        <dbReference type="Proteomes" id="UP000190328"/>
    </source>
</evidence>
<dbReference type="RefSeq" id="WP_078806623.1">
    <property type="nucleotide sequence ID" value="NZ_FUXI01000005.1"/>
</dbReference>
<dbReference type="AlphaFoldDB" id="A0A1T4LFQ2"/>
<dbReference type="Proteomes" id="UP000190328">
    <property type="component" value="Unassembled WGS sequence"/>
</dbReference>
<protein>
    <recommendedName>
        <fullName evidence="3">Mga helix-turn-helix domain-containing protein</fullName>
    </recommendedName>
</protein>
<proteinExistence type="predicted"/>